<feature type="transmembrane region" description="Helical" evidence="1">
    <location>
        <begin position="138"/>
        <end position="158"/>
    </location>
</feature>
<dbReference type="PANTHER" id="PTHR36840">
    <property type="entry name" value="BLL5714 PROTEIN"/>
    <property type="match status" value="1"/>
</dbReference>
<dbReference type="EMBL" id="JAPNTZ010000012">
    <property type="protein sequence ID" value="MCY1142670.1"/>
    <property type="molecule type" value="Genomic_DNA"/>
</dbReference>
<sequence length="382" mass="41491">MRARSADEPHRVATPLELFFDLCFVVAVSQAALPLHHSLAEGHVLVGVRGFLMVFFAIWWAWMNFTWFASAYDTDDDVYRLTTLVQIAGALVLAAGVEDAFDHSDFTIITFGYVIMRLALVGQWLRAARSDPPRRATAFRYAIGVGAVQVLWLLRLLLPADTGATVPVFLGLVLLELAVPVWAERAPGGPTTYHPHHIAERYGLFTLIVLGESVAAATVAVQSGFGADIEYEGPLIRLAVAGVVIVFALWWVYFDRSAHNLLTSLRTSLLWGYGHYFIFGAAAAVGAGLAVRVEFVAHDAEISTILASYAIAVPVAIYLFVVWLLHLRPHQTGPVRLVFPGAVVLVLITPLLPASVELLAGLLAVLVAVQISLGRRIPDPVG</sequence>
<organism evidence="2 3">
    <name type="scientific">Paractinoplanes pyxinae</name>
    <dbReference type="NCBI Taxonomy" id="2997416"/>
    <lineage>
        <taxon>Bacteria</taxon>
        <taxon>Bacillati</taxon>
        <taxon>Actinomycetota</taxon>
        <taxon>Actinomycetes</taxon>
        <taxon>Micromonosporales</taxon>
        <taxon>Micromonosporaceae</taxon>
        <taxon>Paractinoplanes</taxon>
    </lineage>
</organism>
<feature type="transmembrane region" description="Helical" evidence="1">
    <location>
        <begin position="164"/>
        <end position="183"/>
    </location>
</feature>
<evidence type="ECO:0000256" key="1">
    <source>
        <dbReference type="SAM" id="Phobius"/>
    </source>
</evidence>
<keyword evidence="1" id="KW-0472">Membrane</keyword>
<dbReference type="Proteomes" id="UP001151002">
    <property type="component" value="Unassembled WGS sequence"/>
</dbReference>
<feature type="transmembrane region" description="Helical" evidence="1">
    <location>
        <begin position="204"/>
        <end position="223"/>
    </location>
</feature>
<feature type="transmembrane region" description="Helical" evidence="1">
    <location>
        <begin position="337"/>
        <end position="352"/>
    </location>
</feature>
<dbReference type="Pfam" id="PF06772">
    <property type="entry name" value="LtrA"/>
    <property type="match status" value="1"/>
</dbReference>
<feature type="transmembrane region" description="Helical" evidence="1">
    <location>
        <begin position="78"/>
        <end position="96"/>
    </location>
</feature>
<proteinExistence type="predicted"/>
<feature type="transmembrane region" description="Helical" evidence="1">
    <location>
        <begin position="273"/>
        <end position="293"/>
    </location>
</feature>
<keyword evidence="3" id="KW-1185">Reference proteome</keyword>
<comment type="caution">
    <text evidence="2">The sequence shown here is derived from an EMBL/GenBank/DDBJ whole genome shotgun (WGS) entry which is preliminary data.</text>
</comment>
<reference evidence="2" key="1">
    <citation type="submission" date="2022-11" db="EMBL/GenBank/DDBJ databases">
        <authorList>
            <person name="Somphong A."/>
            <person name="Phongsopitanun W."/>
        </authorList>
    </citation>
    <scope>NUCLEOTIDE SEQUENCE</scope>
    <source>
        <strain evidence="2">Pm04-4</strain>
    </source>
</reference>
<feature type="transmembrane region" description="Helical" evidence="1">
    <location>
        <begin position="235"/>
        <end position="253"/>
    </location>
</feature>
<dbReference type="PANTHER" id="PTHR36840:SF1">
    <property type="entry name" value="BLL5714 PROTEIN"/>
    <property type="match status" value="1"/>
</dbReference>
<dbReference type="InterPro" id="IPR010640">
    <property type="entry name" value="Low_temperature_requirement_A"/>
</dbReference>
<gene>
    <name evidence="2" type="ORF">OWR29_32140</name>
</gene>
<feature type="transmembrane region" description="Helical" evidence="1">
    <location>
        <begin position="108"/>
        <end position="126"/>
    </location>
</feature>
<evidence type="ECO:0000313" key="2">
    <source>
        <dbReference type="EMBL" id="MCY1142670.1"/>
    </source>
</evidence>
<dbReference type="RefSeq" id="WP_267567127.1">
    <property type="nucleotide sequence ID" value="NZ_JAPNTZ010000012.1"/>
</dbReference>
<accession>A0ABT4B852</accession>
<evidence type="ECO:0000313" key="3">
    <source>
        <dbReference type="Proteomes" id="UP001151002"/>
    </source>
</evidence>
<name>A0ABT4B852_9ACTN</name>
<keyword evidence="1" id="KW-0812">Transmembrane</keyword>
<keyword evidence="1" id="KW-1133">Transmembrane helix</keyword>
<protein>
    <submittedName>
        <fullName evidence="2">Low temperature requirement protein A</fullName>
    </submittedName>
</protein>
<feature type="transmembrane region" description="Helical" evidence="1">
    <location>
        <begin position="305"/>
        <end position="325"/>
    </location>
</feature>
<feature type="transmembrane region" description="Helical" evidence="1">
    <location>
        <begin position="12"/>
        <end position="32"/>
    </location>
</feature>
<feature type="transmembrane region" description="Helical" evidence="1">
    <location>
        <begin position="44"/>
        <end position="66"/>
    </location>
</feature>